<evidence type="ECO:0000313" key="5">
    <source>
        <dbReference type="Proteomes" id="UP000185427"/>
    </source>
</evidence>
<dbReference type="EMBL" id="WHJL01000024">
    <property type="protein sequence ID" value="MPQ35236.1"/>
    <property type="molecule type" value="Genomic_DNA"/>
</dbReference>
<dbReference type="PATRIC" id="fig|1613.32.peg.222"/>
<dbReference type="InterPro" id="IPR023214">
    <property type="entry name" value="HAD_sf"/>
</dbReference>
<evidence type="ECO:0000313" key="8">
    <source>
        <dbReference type="Proteomes" id="UP000503169"/>
    </source>
</evidence>
<gene>
    <name evidence="1" type="ORF">BUW47_08565</name>
    <name evidence="3" type="ORF">C1Y38_02400</name>
    <name evidence="2" type="ORF">GC247_04865</name>
    <name evidence="4" type="ORF">HCY95_01480</name>
</gene>
<evidence type="ECO:0000313" key="7">
    <source>
        <dbReference type="Proteomes" id="UP000466799"/>
    </source>
</evidence>
<reference evidence="4 8" key="4">
    <citation type="submission" date="2020-04" db="EMBL/GenBank/DDBJ databases">
        <title>Novel strain L. Fermentum HFD1 producer antibacterial peptides.</title>
        <authorList>
            <person name="Ozhegov G.D."/>
            <person name="Pavlova A.S."/>
            <person name="Zhuravleva D.E."/>
            <person name="Gogoleva N.V."/>
            <person name="Shagimardanova E.I."/>
            <person name="Markelova M.I."/>
            <person name="Yarullina D.R."/>
            <person name="Kayumov A.R."/>
        </authorList>
    </citation>
    <scope>NUCLEOTIDE SEQUENCE [LARGE SCALE GENOMIC DNA]</scope>
    <source>
        <strain evidence="4 8">HFD1</strain>
    </source>
</reference>
<reference evidence="2 7" key="3">
    <citation type="submission" date="2019-10" db="EMBL/GenBank/DDBJ databases">
        <title>Genome Sequencing and assembly of Lactobacillus fermentum I2, a lactic acid bacteria.</title>
        <authorList>
            <person name="Lopes L.S."/>
            <person name="Persinoti G.F."/>
            <person name="Riano-Pachon D.M."/>
            <person name="Labate C.A."/>
        </authorList>
    </citation>
    <scope>NUCLEOTIDE SEQUENCE [LARGE SCALE GENOMIC DNA]</scope>
    <source>
        <strain evidence="2 7">I2</strain>
    </source>
</reference>
<dbReference type="Proteomes" id="UP000466799">
    <property type="component" value="Unassembled WGS sequence"/>
</dbReference>
<dbReference type="Pfam" id="PF00702">
    <property type="entry name" value="Hydrolase"/>
    <property type="match status" value="1"/>
</dbReference>
<dbReference type="SUPFAM" id="SSF56784">
    <property type="entry name" value="HAD-like"/>
    <property type="match status" value="1"/>
</dbReference>
<name>A0A0F4HI06_LIMFE</name>
<evidence type="ECO:0000313" key="6">
    <source>
        <dbReference type="Proteomes" id="UP000236514"/>
    </source>
</evidence>
<dbReference type="OrthoDB" id="9787572at2"/>
<dbReference type="EMBL" id="CP050919">
    <property type="protein sequence ID" value="QIX59041.1"/>
    <property type="molecule type" value="Genomic_DNA"/>
</dbReference>
<dbReference type="EMBL" id="CP019030">
    <property type="protein sequence ID" value="APU46454.1"/>
    <property type="molecule type" value="Genomic_DNA"/>
</dbReference>
<dbReference type="GO" id="GO:0008962">
    <property type="term" value="F:phosphatidylglycerophosphatase activity"/>
    <property type="evidence" value="ECO:0007669"/>
    <property type="project" value="InterPro"/>
</dbReference>
<dbReference type="NCBIfam" id="TIGR01668">
    <property type="entry name" value="YqeG_hyp_ppase"/>
    <property type="match status" value="1"/>
</dbReference>
<reference evidence="1 5" key="1">
    <citation type="submission" date="2016-12" db="EMBL/GenBank/DDBJ databases">
        <title>Complete Genome Sequence of Lactobacillus fermentum Strain SNUV175, a Probiotic for Treatment of Bacterial Vaginosis.</title>
        <authorList>
            <person name="Lee S."/>
            <person name="You H.J."/>
            <person name="Kwon B."/>
            <person name="Ko G."/>
        </authorList>
    </citation>
    <scope>NUCLEOTIDE SEQUENCE [LARGE SCALE GENOMIC DNA]</scope>
    <source>
        <strain evidence="1 5">SNUV175</strain>
    </source>
</reference>
<dbReference type="CDD" id="cd16416">
    <property type="entry name" value="HAD_BsYqeG-like"/>
    <property type="match status" value="1"/>
</dbReference>
<evidence type="ECO:0000313" key="1">
    <source>
        <dbReference type="EMBL" id="APU46454.1"/>
    </source>
</evidence>
<evidence type="ECO:0000313" key="3">
    <source>
        <dbReference type="EMBL" id="PNV58473.1"/>
    </source>
</evidence>
<dbReference type="GeneID" id="83714243"/>
<dbReference type="Gene3D" id="3.40.50.1000">
    <property type="entry name" value="HAD superfamily/HAD-like"/>
    <property type="match status" value="1"/>
</dbReference>
<dbReference type="InterPro" id="IPR006549">
    <property type="entry name" value="HAD-SF_hydro_IIIA"/>
</dbReference>
<dbReference type="EMBL" id="POTQ01000003">
    <property type="protein sequence ID" value="PNV58473.1"/>
    <property type="molecule type" value="Genomic_DNA"/>
</dbReference>
<dbReference type="Proteomes" id="UP000185427">
    <property type="component" value="Chromosome"/>
</dbReference>
<accession>A0A0F4HI06</accession>
<sequence>MLEKFKPTWMVNSIYHVRPAELKEAGIRAVFSDLDNTLIAWNNPNGTKELKDWMTSLKEAGIPLIVISNNSHRRVERAVSPLNLPFVSRALKPLSFGITRARTRLGLEASEVVMVGDQLLTDIAAANVAGVRSILVRPLLDSDQWNTKLNRLMEKGVKKGLLKKYPEQTWQEGLNDGIK</sequence>
<evidence type="ECO:0000313" key="4">
    <source>
        <dbReference type="EMBL" id="QIX59041.1"/>
    </source>
</evidence>
<dbReference type="InterPro" id="IPR036412">
    <property type="entry name" value="HAD-like_sf"/>
</dbReference>
<protein>
    <submittedName>
        <fullName evidence="1">HAD family hydrolase</fullName>
    </submittedName>
    <submittedName>
        <fullName evidence="3">YqeG family HAD IIIA-type phosphatase</fullName>
    </submittedName>
</protein>
<dbReference type="Proteomes" id="UP000503169">
    <property type="component" value="Chromosome"/>
</dbReference>
<reference evidence="3 6" key="2">
    <citation type="submission" date="2018-01" db="EMBL/GenBank/DDBJ databases">
        <title>Draft genome sequence of the feruloyl esterase-producing strain Lactobacillus fermentum CRL 1446, isolated from artisanal goat milk cheese.</title>
        <authorList>
            <person name="Abeijon Mukdsi M.C."/>
            <person name="Saavedra L."/>
            <person name="Gauffin Cano M.P."/>
            <person name="Hebert E.M."/>
            <person name="Medina R.B."/>
        </authorList>
    </citation>
    <scope>NUCLEOTIDE SEQUENCE [LARGE SCALE GENOMIC DNA]</scope>
    <source>
        <strain evidence="3 6">CRL 1446</strain>
    </source>
</reference>
<organism evidence="3 6">
    <name type="scientific">Limosilactobacillus fermentum</name>
    <name type="common">Lactobacillus fermentum</name>
    <dbReference type="NCBI Taxonomy" id="1613"/>
    <lineage>
        <taxon>Bacteria</taxon>
        <taxon>Bacillati</taxon>
        <taxon>Bacillota</taxon>
        <taxon>Bacilli</taxon>
        <taxon>Lactobacillales</taxon>
        <taxon>Lactobacillaceae</taxon>
        <taxon>Limosilactobacillus</taxon>
    </lineage>
</organism>
<dbReference type="InterPro" id="IPR010021">
    <property type="entry name" value="PGPP1/Gep4"/>
</dbReference>
<dbReference type="AlphaFoldDB" id="A0A0F4HI06"/>
<evidence type="ECO:0000313" key="2">
    <source>
        <dbReference type="EMBL" id="MPQ35236.1"/>
    </source>
</evidence>
<dbReference type="NCBIfam" id="TIGR01662">
    <property type="entry name" value="HAD-SF-IIIA"/>
    <property type="match status" value="1"/>
</dbReference>
<keyword evidence="1" id="KW-0378">Hydrolase</keyword>
<dbReference type="RefSeq" id="WP_015639244.1">
    <property type="nucleotide sequence ID" value="NZ_CAKMAZ010000002.1"/>
</dbReference>
<proteinExistence type="predicted"/>
<dbReference type="Proteomes" id="UP000236514">
    <property type="component" value="Unassembled WGS sequence"/>
</dbReference>